<protein>
    <submittedName>
        <fullName evidence="1">Uncharacterized protein</fullName>
    </submittedName>
</protein>
<evidence type="ECO:0000313" key="2">
    <source>
        <dbReference type="Proteomes" id="UP000012062"/>
    </source>
</evidence>
<evidence type="ECO:0000313" key="1">
    <source>
        <dbReference type="EMBL" id="CCV03433.1"/>
    </source>
</evidence>
<dbReference type="EMBL" id="CAUM01000008">
    <property type="protein sequence ID" value="CCV03433.1"/>
    <property type="molecule type" value="Genomic_DNA"/>
</dbReference>
<sequence length="150" mass="16573">MHRAGVLRSFRHRRRFRPIAEIFCRLRCEFRLASSRTEIEALALVPEKVLRDGAVDAHAADGIGGRQIFPRLGDEFLAAALAAEMEDLAAMSGRRLAGSRIDNHPADRIAGDSFRGGRSCFRRAATAMRVMIVAGMGHAKSLCVSISRRR</sequence>
<dbReference type="AlphaFoldDB" id="M5EH28"/>
<organism evidence="1 2">
    <name type="scientific">Mesorhizobium metallidurans STM 2683</name>
    <dbReference type="NCBI Taxonomy" id="1297569"/>
    <lineage>
        <taxon>Bacteria</taxon>
        <taxon>Pseudomonadati</taxon>
        <taxon>Pseudomonadota</taxon>
        <taxon>Alphaproteobacteria</taxon>
        <taxon>Hyphomicrobiales</taxon>
        <taxon>Phyllobacteriaceae</taxon>
        <taxon>Mesorhizobium</taxon>
    </lineage>
</organism>
<dbReference type="Proteomes" id="UP000012062">
    <property type="component" value="Unassembled WGS sequence"/>
</dbReference>
<gene>
    <name evidence="1" type="ORF">MESS2_1050037</name>
</gene>
<comment type="caution">
    <text evidence="1">The sequence shown here is derived from an EMBL/GenBank/DDBJ whole genome shotgun (WGS) entry which is preliminary data.</text>
</comment>
<proteinExistence type="predicted"/>
<name>M5EH28_9HYPH</name>
<keyword evidence="2" id="KW-1185">Reference proteome</keyword>
<accession>M5EH28</accession>
<reference evidence="1 2" key="1">
    <citation type="submission" date="2013-02" db="EMBL/GenBank/DDBJ databases">
        <authorList>
            <person name="Genoscope - CEA"/>
        </authorList>
    </citation>
    <scope>NUCLEOTIDE SEQUENCE [LARGE SCALE GENOMIC DNA]</scope>
    <source>
        <strain evidence="1 2">STM 2683</strain>
    </source>
</reference>